<feature type="compositionally biased region" description="Polar residues" evidence="6">
    <location>
        <begin position="30"/>
        <end position="41"/>
    </location>
</feature>
<dbReference type="PANTHER" id="PTHR23507:SF1">
    <property type="entry name" value="FI18259P1-RELATED"/>
    <property type="match status" value="1"/>
</dbReference>
<feature type="transmembrane region" description="Helical" evidence="7">
    <location>
        <begin position="281"/>
        <end position="305"/>
    </location>
</feature>
<dbReference type="InterPro" id="IPR011701">
    <property type="entry name" value="MFS"/>
</dbReference>
<keyword evidence="9" id="KW-1185">Reference proteome</keyword>
<evidence type="ECO:0000256" key="6">
    <source>
        <dbReference type="SAM" id="MobiDB-lite"/>
    </source>
</evidence>
<dbReference type="Gene3D" id="1.20.1250.20">
    <property type="entry name" value="MFS general substrate transporter like domains"/>
    <property type="match status" value="1"/>
</dbReference>
<dbReference type="GeneID" id="68309607"/>
<evidence type="ECO:0000313" key="9">
    <source>
        <dbReference type="Proteomes" id="UP000827133"/>
    </source>
</evidence>
<comment type="subcellular location">
    <subcellularLocation>
        <location evidence="1">Membrane</location>
        <topology evidence="1">Multi-pass membrane protein</topology>
    </subcellularLocation>
</comment>
<dbReference type="Proteomes" id="UP000827133">
    <property type="component" value="Unassembled WGS sequence"/>
</dbReference>
<comment type="caution">
    <text evidence="8">The sequence shown here is derived from an EMBL/GenBank/DDBJ whole genome shotgun (WGS) entry which is preliminary data.</text>
</comment>
<evidence type="ECO:0000256" key="5">
    <source>
        <dbReference type="ARBA" id="ARBA00023180"/>
    </source>
</evidence>
<evidence type="ECO:0000256" key="1">
    <source>
        <dbReference type="ARBA" id="ARBA00004141"/>
    </source>
</evidence>
<gene>
    <name evidence="8" type="ORF">J7337_001750</name>
</gene>
<dbReference type="RefSeq" id="XP_044687186.1">
    <property type="nucleotide sequence ID" value="XM_044819484.1"/>
</dbReference>
<evidence type="ECO:0000313" key="8">
    <source>
        <dbReference type="EMBL" id="KAG9508187.1"/>
    </source>
</evidence>
<feature type="transmembrane region" description="Helical" evidence="7">
    <location>
        <begin position="134"/>
        <end position="163"/>
    </location>
</feature>
<organism evidence="8 9">
    <name type="scientific">Fusarium musae</name>
    <dbReference type="NCBI Taxonomy" id="1042133"/>
    <lineage>
        <taxon>Eukaryota</taxon>
        <taxon>Fungi</taxon>
        <taxon>Dikarya</taxon>
        <taxon>Ascomycota</taxon>
        <taxon>Pezizomycotina</taxon>
        <taxon>Sordariomycetes</taxon>
        <taxon>Hypocreomycetidae</taxon>
        <taxon>Hypocreales</taxon>
        <taxon>Nectriaceae</taxon>
        <taxon>Fusarium</taxon>
    </lineage>
</organism>
<name>A0A9P8DU43_9HYPO</name>
<feature type="region of interest" description="Disordered" evidence="6">
    <location>
        <begin position="1"/>
        <end position="48"/>
    </location>
</feature>
<feature type="transmembrane region" description="Helical" evidence="7">
    <location>
        <begin position="451"/>
        <end position="471"/>
    </location>
</feature>
<dbReference type="AlphaFoldDB" id="A0A9P8DU43"/>
<feature type="compositionally biased region" description="Basic and acidic residues" evidence="6">
    <location>
        <begin position="7"/>
        <end position="28"/>
    </location>
</feature>
<feature type="transmembrane region" description="Helical" evidence="7">
    <location>
        <begin position="417"/>
        <end position="439"/>
    </location>
</feature>
<feature type="transmembrane region" description="Helical" evidence="7">
    <location>
        <begin position="317"/>
        <end position="339"/>
    </location>
</feature>
<evidence type="ECO:0000256" key="7">
    <source>
        <dbReference type="SAM" id="Phobius"/>
    </source>
</evidence>
<feature type="transmembrane region" description="Helical" evidence="7">
    <location>
        <begin position="175"/>
        <end position="198"/>
    </location>
</feature>
<keyword evidence="4 7" id="KW-0472">Membrane</keyword>
<feature type="transmembrane region" description="Helical" evidence="7">
    <location>
        <begin position="384"/>
        <end position="405"/>
    </location>
</feature>
<accession>A0A9P8DU43</accession>
<evidence type="ECO:0000256" key="3">
    <source>
        <dbReference type="ARBA" id="ARBA00022989"/>
    </source>
</evidence>
<dbReference type="EMBL" id="JAHBCI010000001">
    <property type="protein sequence ID" value="KAG9508187.1"/>
    <property type="molecule type" value="Genomic_DNA"/>
</dbReference>
<proteinExistence type="predicted"/>
<reference evidence="8" key="1">
    <citation type="journal article" date="2021" name="Mol. Plant Microbe Interact.">
        <title>Telomere to telomere genome assembly of Fusarium musae F31, causal agent of crown rot disease of banana.</title>
        <authorList>
            <person name="Degradi L."/>
            <person name="Tava V."/>
            <person name="Kunova A."/>
            <person name="Cortesi P."/>
            <person name="Saracchi M."/>
            <person name="Pasquali M."/>
        </authorList>
    </citation>
    <scope>NUCLEOTIDE SEQUENCE</scope>
    <source>
        <strain evidence="8">F31</strain>
    </source>
</reference>
<protein>
    <recommendedName>
        <fullName evidence="10">MFS transporter</fullName>
    </recommendedName>
</protein>
<keyword evidence="5" id="KW-0325">Glycoprotein</keyword>
<evidence type="ECO:0000256" key="2">
    <source>
        <dbReference type="ARBA" id="ARBA00022692"/>
    </source>
</evidence>
<dbReference type="GO" id="GO:0016020">
    <property type="term" value="C:membrane"/>
    <property type="evidence" value="ECO:0007669"/>
    <property type="project" value="UniProtKB-SubCell"/>
</dbReference>
<evidence type="ECO:0000256" key="4">
    <source>
        <dbReference type="ARBA" id="ARBA00023136"/>
    </source>
</evidence>
<dbReference type="InterPro" id="IPR036259">
    <property type="entry name" value="MFS_trans_sf"/>
</dbReference>
<dbReference type="CDD" id="cd06174">
    <property type="entry name" value="MFS"/>
    <property type="match status" value="1"/>
</dbReference>
<sequence length="484" mass="53986">MAAQARLTDHNVHDTDVESNHGIERDEGPTEQSPLLPSGTQGDDEPSKSLRRRALAMGMLALLMVEVSQFIMNPPTKKITEDIICRQHYPDHLIGAFDTDDYRCKDTPVQKTLAMVQGWGQALEMGVLSFPNVFSIWAILGGDIFLLIGGGGQMAVAMVYTIVADVVPVSERTDMFFRLVALVLIFNVIFNPISAWLLQFDPWLSMWIGFGFMVFGTMCILLIPETMHLRRKDDKRHNEEHENEQLHGVSLRKHNVLKQVWFSIQNDMQHVWRFIVADKSIMMLMLAIAFFFPVRTVLTGVLLQYMSKRFDWSWSKATYISTIGIVATVVCYLIILPVASDFLNKSRRYKSRPVARDLLLARITITIMAAGCLLMGVASVPWLFVISLITVSIGNSFVALSRALINALVEPHTIATLNTTISLIEVIMGLTAPAMSWLLGRGFELGGQWMGLPFMVTSLMAIATAVMLLIVKLPASGIAQAREG</sequence>
<feature type="transmembrane region" description="Helical" evidence="7">
    <location>
        <begin position="204"/>
        <end position="223"/>
    </location>
</feature>
<dbReference type="KEGG" id="fmu:J7337_001750"/>
<feature type="transmembrane region" description="Helical" evidence="7">
    <location>
        <begin position="359"/>
        <end position="378"/>
    </location>
</feature>
<keyword evidence="3 7" id="KW-1133">Transmembrane helix</keyword>
<dbReference type="GO" id="GO:0022857">
    <property type="term" value="F:transmembrane transporter activity"/>
    <property type="evidence" value="ECO:0007669"/>
    <property type="project" value="InterPro"/>
</dbReference>
<dbReference type="PANTHER" id="PTHR23507">
    <property type="entry name" value="ZGC:174356"/>
    <property type="match status" value="1"/>
</dbReference>
<keyword evidence="2 7" id="KW-0812">Transmembrane</keyword>
<dbReference type="Pfam" id="PF07690">
    <property type="entry name" value="MFS_1"/>
    <property type="match status" value="1"/>
</dbReference>
<dbReference type="SUPFAM" id="SSF103473">
    <property type="entry name" value="MFS general substrate transporter"/>
    <property type="match status" value="1"/>
</dbReference>
<evidence type="ECO:0008006" key="10">
    <source>
        <dbReference type="Google" id="ProtNLM"/>
    </source>
</evidence>